<feature type="compositionally biased region" description="Basic and acidic residues" evidence="1">
    <location>
        <begin position="81"/>
        <end position="96"/>
    </location>
</feature>
<feature type="non-terminal residue" evidence="2">
    <location>
        <position position="288"/>
    </location>
</feature>
<evidence type="ECO:0000313" key="2">
    <source>
        <dbReference type="EMBL" id="CAA9520223.1"/>
    </source>
</evidence>
<accession>A0A6J4TE39</accession>
<feature type="compositionally biased region" description="Basic residues" evidence="1">
    <location>
        <begin position="34"/>
        <end position="51"/>
    </location>
</feature>
<proteinExistence type="predicted"/>
<feature type="compositionally biased region" description="Basic residues" evidence="1">
    <location>
        <begin position="149"/>
        <end position="162"/>
    </location>
</feature>
<reference evidence="2" key="1">
    <citation type="submission" date="2020-02" db="EMBL/GenBank/DDBJ databases">
        <authorList>
            <person name="Meier V. D."/>
        </authorList>
    </citation>
    <scope>NUCLEOTIDE SEQUENCE</scope>
    <source>
        <strain evidence="2">AVDCRST_MAG13</strain>
    </source>
</reference>
<feature type="region of interest" description="Disordered" evidence="1">
    <location>
        <begin position="1"/>
        <end position="288"/>
    </location>
</feature>
<feature type="compositionally biased region" description="Basic and acidic residues" evidence="1">
    <location>
        <begin position="57"/>
        <end position="73"/>
    </location>
</feature>
<protein>
    <submittedName>
        <fullName evidence="2">Uncharacterized protein</fullName>
    </submittedName>
</protein>
<feature type="compositionally biased region" description="Low complexity" evidence="1">
    <location>
        <begin position="246"/>
        <end position="257"/>
    </location>
</feature>
<feature type="compositionally biased region" description="Pro residues" evidence="1">
    <location>
        <begin position="131"/>
        <end position="141"/>
    </location>
</feature>
<organism evidence="2">
    <name type="scientific">uncultured Solirubrobacteraceae bacterium</name>
    <dbReference type="NCBI Taxonomy" id="1162706"/>
    <lineage>
        <taxon>Bacteria</taxon>
        <taxon>Bacillati</taxon>
        <taxon>Actinomycetota</taxon>
        <taxon>Thermoleophilia</taxon>
        <taxon>Solirubrobacterales</taxon>
        <taxon>Solirubrobacteraceae</taxon>
        <taxon>environmental samples</taxon>
    </lineage>
</organism>
<feature type="compositionally biased region" description="Low complexity" evidence="1">
    <location>
        <begin position="197"/>
        <end position="210"/>
    </location>
</feature>
<dbReference type="AlphaFoldDB" id="A0A6J4TE39"/>
<gene>
    <name evidence="2" type="ORF">AVDCRST_MAG13-3329</name>
</gene>
<sequence length="288" mass="31024">ARPGELPRRRGPAPRRLGDPRRPVGAARPAHAGRASRRVRRLLRAHGRPGRAVRAAQPHDADHEHGGLRDRGARRPRHRARAGDAHAGLRDADRARRAVARGHAVLGGGSRAAAVDPRHAGRRRRHDLPPVGRPPEPPRARPPVAGLPRRGRALRAAALRRARVLDGVPRLLARDARRRPAPRHAAGPRARDPDRPAPAAARPGAPARRGGQPDHDRLPARAGPPAVRLRLGSRPRAGPERGPRGGPQARAPAPARSARPHRRGAQRPQPVRAGTGRRAAGPRERRGL</sequence>
<feature type="non-terminal residue" evidence="2">
    <location>
        <position position="1"/>
    </location>
</feature>
<evidence type="ECO:0000256" key="1">
    <source>
        <dbReference type="SAM" id="MobiDB-lite"/>
    </source>
</evidence>
<dbReference type="EMBL" id="CADCVO010000529">
    <property type="protein sequence ID" value="CAA9520223.1"/>
    <property type="molecule type" value="Genomic_DNA"/>
</dbReference>
<name>A0A6J4TE39_9ACTN</name>